<evidence type="ECO:0000256" key="5">
    <source>
        <dbReference type="ARBA" id="ARBA00022840"/>
    </source>
</evidence>
<evidence type="ECO:0000313" key="11">
    <source>
        <dbReference type="Proteomes" id="UP001556367"/>
    </source>
</evidence>
<dbReference type="Pfam" id="PF00271">
    <property type="entry name" value="Helicase_C"/>
    <property type="match status" value="1"/>
</dbReference>
<evidence type="ECO:0000256" key="6">
    <source>
        <dbReference type="ARBA" id="ARBA00047984"/>
    </source>
</evidence>
<dbReference type="InterPro" id="IPR001650">
    <property type="entry name" value="Helicase_C-like"/>
</dbReference>
<dbReference type="Pfam" id="PF00270">
    <property type="entry name" value="DEAD"/>
    <property type="match status" value="1"/>
</dbReference>
<sequence length="572" mass="62414">MSRSAEAYYDSLAQSTPPTPSEPVTFESIGIRRPIVKALAAAFPNVQSPTPMQQRFIPALLSGKDVLLKDETGSGKSFGLVLALLNKERQRAVRTRSGALKPQITSLVIVPHRDLAYQFMHWIERIVNSPTVQAPPSLASLAQVVVRDGGSHLKQLPILQQEPPHILIGTPQALLDIHNEQPDALSLTSLSTVVVDEVDYLVDSMPIKDKNKTHFKSFLKAKRKLERHPSATKQLLDIIYARRKQLAEQENYEGSKAFHQRRYSPPSPQLVMSSATLRRHLDLFLFRQSGWLQKDNLAKCKIPFRKRSQNALPSPEATEGEIDGLGGSGILHSALVVTLSGRIKNIEGAIAIERKAVASGDEAITPENIFGGETNSEDVDIVNEANTEPVEVVDTDAKTRPPFNPTALEAIATAFALDVPSVALLVLPASAPVQRVVEELRAIGVNAQGLDLLAADKGRAHLLRGGDTVEAEPTLLVSTLATTRGLDLPHLTHVFILGIPEGPKMTGRTIDAYLHIAGRVGRFGRGGRVVSVVESTRDEDDDDAVVPVDEAAKMVRIFREAGVRPVIFEHFD</sequence>
<keyword evidence="5" id="KW-0067">ATP-binding</keyword>
<evidence type="ECO:0000259" key="8">
    <source>
        <dbReference type="PROSITE" id="PS51192"/>
    </source>
</evidence>
<reference evidence="11" key="1">
    <citation type="submission" date="2024-06" db="EMBL/GenBank/DDBJ databases">
        <title>Multi-omics analyses provide insights into the biosynthesis of the anticancer antibiotic pleurotin in Hohenbuehelia grisea.</title>
        <authorList>
            <person name="Weaver J.A."/>
            <person name="Alberti F."/>
        </authorList>
    </citation>
    <scope>NUCLEOTIDE SEQUENCE [LARGE SCALE GENOMIC DNA]</scope>
    <source>
        <strain evidence="11">T-177</strain>
    </source>
</reference>
<feature type="domain" description="Helicase C-terminal" evidence="9">
    <location>
        <begin position="411"/>
        <end position="572"/>
    </location>
</feature>
<accession>A0ABR3J7I1</accession>
<name>A0ABR3J7I1_9AGAR</name>
<organism evidence="10 11">
    <name type="scientific">Hohenbuehelia grisea</name>
    <dbReference type="NCBI Taxonomy" id="104357"/>
    <lineage>
        <taxon>Eukaryota</taxon>
        <taxon>Fungi</taxon>
        <taxon>Dikarya</taxon>
        <taxon>Basidiomycota</taxon>
        <taxon>Agaricomycotina</taxon>
        <taxon>Agaricomycetes</taxon>
        <taxon>Agaricomycetidae</taxon>
        <taxon>Agaricales</taxon>
        <taxon>Pleurotineae</taxon>
        <taxon>Pleurotaceae</taxon>
        <taxon>Hohenbuehelia</taxon>
    </lineage>
</organism>
<feature type="domain" description="Helicase ATP-binding" evidence="8">
    <location>
        <begin position="57"/>
        <end position="295"/>
    </location>
</feature>
<evidence type="ECO:0000313" key="10">
    <source>
        <dbReference type="EMBL" id="KAL0951341.1"/>
    </source>
</evidence>
<keyword evidence="2" id="KW-0547">Nucleotide-binding</keyword>
<evidence type="ECO:0000256" key="7">
    <source>
        <dbReference type="SAM" id="MobiDB-lite"/>
    </source>
</evidence>
<dbReference type="SUPFAM" id="SSF52540">
    <property type="entry name" value="P-loop containing nucleoside triphosphate hydrolases"/>
    <property type="match status" value="2"/>
</dbReference>
<gene>
    <name evidence="10" type="ORF">HGRIS_008045</name>
</gene>
<evidence type="ECO:0000259" key="9">
    <source>
        <dbReference type="PROSITE" id="PS51194"/>
    </source>
</evidence>
<comment type="caution">
    <text evidence="10">The sequence shown here is derived from an EMBL/GenBank/DDBJ whole genome shotgun (WGS) entry which is preliminary data.</text>
</comment>
<dbReference type="EC" id="3.6.4.13" evidence="1"/>
<dbReference type="PANTHER" id="PTHR47960">
    <property type="entry name" value="DEAD-BOX ATP-DEPENDENT RNA HELICASE 50"/>
    <property type="match status" value="1"/>
</dbReference>
<feature type="region of interest" description="Disordered" evidence="7">
    <location>
        <begin position="1"/>
        <end position="24"/>
    </location>
</feature>
<dbReference type="PROSITE" id="PS51192">
    <property type="entry name" value="HELICASE_ATP_BIND_1"/>
    <property type="match status" value="1"/>
</dbReference>
<evidence type="ECO:0000256" key="3">
    <source>
        <dbReference type="ARBA" id="ARBA00022801"/>
    </source>
</evidence>
<keyword evidence="11" id="KW-1185">Reference proteome</keyword>
<keyword evidence="3" id="KW-0378">Hydrolase</keyword>
<dbReference type="InterPro" id="IPR011545">
    <property type="entry name" value="DEAD/DEAH_box_helicase_dom"/>
</dbReference>
<dbReference type="Gene3D" id="3.40.50.300">
    <property type="entry name" value="P-loop containing nucleotide triphosphate hydrolases"/>
    <property type="match status" value="2"/>
</dbReference>
<keyword evidence="4" id="KW-0347">Helicase</keyword>
<dbReference type="EMBL" id="JASNQZ010000011">
    <property type="protein sequence ID" value="KAL0951341.1"/>
    <property type="molecule type" value="Genomic_DNA"/>
</dbReference>
<protein>
    <recommendedName>
        <fullName evidence="1">RNA helicase</fullName>
        <ecNumber evidence="1">3.6.4.13</ecNumber>
    </recommendedName>
</protein>
<dbReference type="PROSITE" id="PS51194">
    <property type="entry name" value="HELICASE_CTER"/>
    <property type="match status" value="1"/>
</dbReference>
<evidence type="ECO:0000256" key="2">
    <source>
        <dbReference type="ARBA" id="ARBA00022741"/>
    </source>
</evidence>
<comment type="catalytic activity">
    <reaction evidence="6">
        <text>ATP + H2O = ADP + phosphate + H(+)</text>
        <dbReference type="Rhea" id="RHEA:13065"/>
        <dbReference type="ChEBI" id="CHEBI:15377"/>
        <dbReference type="ChEBI" id="CHEBI:15378"/>
        <dbReference type="ChEBI" id="CHEBI:30616"/>
        <dbReference type="ChEBI" id="CHEBI:43474"/>
        <dbReference type="ChEBI" id="CHEBI:456216"/>
        <dbReference type="EC" id="3.6.4.13"/>
    </reaction>
</comment>
<evidence type="ECO:0000256" key="1">
    <source>
        <dbReference type="ARBA" id="ARBA00012552"/>
    </source>
</evidence>
<evidence type="ECO:0000256" key="4">
    <source>
        <dbReference type="ARBA" id="ARBA00022806"/>
    </source>
</evidence>
<dbReference type="Proteomes" id="UP001556367">
    <property type="component" value="Unassembled WGS sequence"/>
</dbReference>
<dbReference type="SMART" id="SM00487">
    <property type="entry name" value="DEXDc"/>
    <property type="match status" value="1"/>
</dbReference>
<proteinExistence type="predicted"/>
<dbReference type="InterPro" id="IPR014001">
    <property type="entry name" value="Helicase_ATP-bd"/>
</dbReference>
<dbReference type="InterPro" id="IPR027417">
    <property type="entry name" value="P-loop_NTPase"/>
</dbReference>
<dbReference type="SMART" id="SM00490">
    <property type="entry name" value="HELICc"/>
    <property type="match status" value="1"/>
</dbReference>